<dbReference type="AlphaFoldDB" id="A0A2D0N8M1"/>
<feature type="domain" description="PpiC" evidence="3">
    <location>
        <begin position="171"/>
        <end position="271"/>
    </location>
</feature>
<evidence type="ECO:0000259" key="3">
    <source>
        <dbReference type="PROSITE" id="PS50198"/>
    </source>
</evidence>
<dbReference type="Gene3D" id="1.10.4030.10">
    <property type="entry name" value="Porin chaperone SurA, peptide-binding domain"/>
    <property type="match status" value="1"/>
</dbReference>
<evidence type="ECO:0000256" key="2">
    <source>
        <dbReference type="PROSITE-ProRule" id="PRU00278"/>
    </source>
</evidence>
<name>A0A2D0N8M1_FLAN2</name>
<dbReference type="Gene3D" id="3.10.50.40">
    <property type="match status" value="2"/>
</dbReference>
<feature type="domain" description="PpiC" evidence="3">
    <location>
        <begin position="274"/>
        <end position="371"/>
    </location>
</feature>
<proteinExistence type="predicted"/>
<dbReference type="PANTHER" id="PTHR47637">
    <property type="entry name" value="CHAPERONE SURA"/>
    <property type="match status" value="1"/>
</dbReference>
<protein>
    <submittedName>
        <fullName evidence="4">Peptidylprolyl isomerase</fullName>
    </submittedName>
</protein>
<evidence type="ECO:0000313" key="4">
    <source>
        <dbReference type="EMBL" id="PHN04851.1"/>
    </source>
</evidence>
<reference evidence="4 5" key="1">
    <citation type="submission" date="2017-10" db="EMBL/GenBank/DDBJ databases">
        <title>The draft genome sequence of Lewinella nigricans NBRC 102662.</title>
        <authorList>
            <person name="Wang K."/>
        </authorList>
    </citation>
    <scope>NUCLEOTIDE SEQUENCE [LARGE SCALE GENOMIC DNA]</scope>
    <source>
        <strain evidence="4 5">NBRC 102662</strain>
    </source>
</reference>
<keyword evidence="5" id="KW-1185">Reference proteome</keyword>
<dbReference type="InterPro" id="IPR027304">
    <property type="entry name" value="Trigger_fact/SurA_dom_sf"/>
</dbReference>
<sequence>MKSFWLSVCFLGLLITQANGQRQIIDKIIATIGGEFVLLSEVEEQFSLMEAQQGVLPEDARCNILDQAILTKLLLNQAKLDSIIVADGEVEEQLNARIDRILTYMNNDIQQFEEYYGQTIGEVKEQFREDLKNQILTERMRSEIINNVTVTPSEVRNFFNQIPKDSLPYFSSEVEVGEIVYKPKVNAEERQKSIDKLKNIREQIVSGEATFEEMAARFGDDGSARVGGDLGWSKRGNFVPAFEAAAYKLEKDEISPVVETEFGFHIIQMLERRGNSVHVRHILVKPEITENDLTLARNHLDSIRTLVISDSLSFSVAVKRHSNKDVQSYNNDGRMVNPATGNTFFEVGDLDADIYFTIDTMEVDQISAPFEFTGPTGETFYRIIKLQSRTKPHLANLQQDYSKIQQAAIQAKKNDYVNEWVLEKAEATYIDLDPMYDSCPIIQKWKQDRSVTIRP</sequence>
<dbReference type="InterPro" id="IPR050280">
    <property type="entry name" value="OMP_Chaperone_SurA"/>
</dbReference>
<dbReference type="Proteomes" id="UP000223913">
    <property type="component" value="Unassembled WGS sequence"/>
</dbReference>
<dbReference type="GO" id="GO:0003755">
    <property type="term" value="F:peptidyl-prolyl cis-trans isomerase activity"/>
    <property type="evidence" value="ECO:0007669"/>
    <property type="project" value="UniProtKB-KW"/>
</dbReference>
<comment type="caution">
    <text evidence="4">The sequence shown here is derived from an EMBL/GenBank/DDBJ whole genome shotgun (WGS) entry which is preliminary data.</text>
</comment>
<accession>A0A2D0N8M1</accession>
<dbReference type="InterPro" id="IPR046357">
    <property type="entry name" value="PPIase_dom_sf"/>
</dbReference>
<dbReference type="SUPFAM" id="SSF54534">
    <property type="entry name" value="FKBP-like"/>
    <property type="match status" value="2"/>
</dbReference>
<organism evidence="4 5">
    <name type="scientific">Flavilitoribacter nigricans (strain ATCC 23147 / DSM 23189 / NBRC 102662 / NCIMB 1420 / SS-2)</name>
    <name type="common">Lewinella nigricans</name>
    <dbReference type="NCBI Taxonomy" id="1122177"/>
    <lineage>
        <taxon>Bacteria</taxon>
        <taxon>Pseudomonadati</taxon>
        <taxon>Bacteroidota</taxon>
        <taxon>Saprospiria</taxon>
        <taxon>Saprospirales</taxon>
        <taxon>Lewinellaceae</taxon>
        <taxon>Flavilitoribacter</taxon>
    </lineage>
</organism>
<dbReference type="PROSITE" id="PS50198">
    <property type="entry name" value="PPIC_PPIASE_2"/>
    <property type="match status" value="2"/>
</dbReference>
<gene>
    <name evidence="4" type="ORF">CRP01_20300</name>
</gene>
<dbReference type="PANTHER" id="PTHR47637:SF1">
    <property type="entry name" value="CHAPERONE SURA"/>
    <property type="match status" value="1"/>
</dbReference>
<dbReference type="Pfam" id="PF00639">
    <property type="entry name" value="Rotamase"/>
    <property type="match status" value="2"/>
</dbReference>
<dbReference type="RefSeq" id="WP_099151912.1">
    <property type="nucleotide sequence ID" value="NZ_PDUD01000024.1"/>
</dbReference>
<keyword evidence="2" id="KW-0697">Rotamase</keyword>
<dbReference type="SUPFAM" id="SSF109998">
    <property type="entry name" value="Triger factor/SurA peptide-binding domain-like"/>
    <property type="match status" value="1"/>
</dbReference>
<keyword evidence="2 4" id="KW-0413">Isomerase</keyword>
<evidence type="ECO:0000313" key="5">
    <source>
        <dbReference type="Proteomes" id="UP000223913"/>
    </source>
</evidence>
<dbReference type="OrthoDB" id="14196at2"/>
<keyword evidence="1" id="KW-0732">Signal</keyword>
<dbReference type="EMBL" id="PDUD01000024">
    <property type="protein sequence ID" value="PHN04851.1"/>
    <property type="molecule type" value="Genomic_DNA"/>
</dbReference>
<dbReference type="InterPro" id="IPR000297">
    <property type="entry name" value="PPIase_PpiC"/>
</dbReference>
<evidence type="ECO:0000256" key="1">
    <source>
        <dbReference type="ARBA" id="ARBA00022729"/>
    </source>
</evidence>